<comment type="caution">
    <text evidence="10">The sequence shown here is derived from an EMBL/GenBank/DDBJ whole genome shotgun (WGS) entry which is preliminary data.</text>
</comment>
<evidence type="ECO:0000256" key="5">
    <source>
        <dbReference type="ARBA" id="ARBA00022741"/>
    </source>
</evidence>
<dbReference type="GO" id="GO:0005829">
    <property type="term" value="C:cytosol"/>
    <property type="evidence" value="ECO:0007669"/>
    <property type="project" value="TreeGrafter"/>
</dbReference>
<dbReference type="Gene3D" id="2.30.130.10">
    <property type="entry name" value="PUA domain"/>
    <property type="match status" value="1"/>
</dbReference>
<dbReference type="InterPro" id="IPR001048">
    <property type="entry name" value="Asp/Glu/Uridylate_kinase"/>
</dbReference>
<evidence type="ECO:0000256" key="6">
    <source>
        <dbReference type="ARBA" id="ARBA00022777"/>
    </source>
</evidence>
<feature type="binding site" evidence="8">
    <location>
        <position position="129"/>
    </location>
    <ligand>
        <name>substrate</name>
    </ligand>
</feature>
<dbReference type="FunFam" id="3.40.1160.10:FF:000006">
    <property type="entry name" value="Glutamate 5-kinase"/>
    <property type="match status" value="1"/>
</dbReference>
<dbReference type="EC" id="2.7.2.11" evidence="8"/>
<keyword evidence="5 8" id="KW-0547">Nucleotide-binding</keyword>
<dbReference type="GO" id="GO:0005524">
    <property type="term" value="F:ATP binding"/>
    <property type="evidence" value="ECO:0007669"/>
    <property type="project" value="UniProtKB-KW"/>
</dbReference>
<dbReference type="STRING" id="1798709.A2538_00405"/>
<evidence type="ECO:0000256" key="8">
    <source>
        <dbReference type="HAMAP-Rule" id="MF_00456"/>
    </source>
</evidence>
<comment type="subcellular location">
    <subcellularLocation>
        <location evidence="8">Cytoplasm</location>
    </subcellularLocation>
</comment>
<dbReference type="InterPro" id="IPR015947">
    <property type="entry name" value="PUA-like_sf"/>
</dbReference>
<dbReference type="PANTHER" id="PTHR43654">
    <property type="entry name" value="GLUTAMATE 5-KINASE"/>
    <property type="match status" value="1"/>
</dbReference>
<evidence type="ECO:0000259" key="9">
    <source>
        <dbReference type="SMART" id="SM00359"/>
    </source>
</evidence>
<evidence type="ECO:0000313" key="10">
    <source>
        <dbReference type="EMBL" id="OGH94604.1"/>
    </source>
</evidence>
<dbReference type="SUPFAM" id="SSF88697">
    <property type="entry name" value="PUA domain-like"/>
    <property type="match status" value="1"/>
</dbReference>
<comment type="caution">
    <text evidence="8">Lacks conserved residue(s) required for the propagation of feature annotation.</text>
</comment>
<proteinExistence type="inferred from homology"/>
<reference evidence="10 11" key="1">
    <citation type="journal article" date="2016" name="Nat. Commun.">
        <title>Thousands of microbial genomes shed light on interconnected biogeochemical processes in an aquifer system.</title>
        <authorList>
            <person name="Anantharaman K."/>
            <person name="Brown C.T."/>
            <person name="Hug L.A."/>
            <person name="Sharon I."/>
            <person name="Castelle C.J."/>
            <person name="Probst A.J."/>
            <person name="Thomas B.C."/>
            <person name="Singh A."/>
            <person name="Wilkins M.J."/>
            <person name="Karaoz U."/>
            <person name="Brodie E.L."/>
            <person name="Williams K.H."/>
            <person name="Hubbard S.S."/>
            <person name="Banfield J.F."/>
        </authorList>
    </citation>
    <scope>NUCLEOTIDE SEQUENCE [LARGE SCALE GENOMIC DNA]</scope>
</reference>
<evidence type="ECO:0000256" key="3">
    <source>
        <dbReference type="ARBA" id="ARBA00022650"/>
    </source>
</evidence>
<dbReference type="SUPFAM" id="SSF53633">
    <property type="entry name" value="Carbamate kinase-like"/>
    <property type="match status" value="1"/>
</dbReference>
<protein>
    <recommendedName>
        <fullName evidence="8">Glutamate 5-kinase</fullName>
        <ecNumber evidence="8">2.7.2.11</ecNumber>
    </recommendedName>
    <alternativeName>
        <fullName evidence="8">Gamma-glutamyl kinase</fullName>
        <shortName evidence="8">GK</shortName>
    </alternativeName>
</protein>
<keyword evidence="7 8" id="KW-0067">ATP-binding</keyword>
<feature type="binding site" evidence="8">
    <location>
        <position position="47"/>
    </location>
    <ligand>
        <name>substrate</name>
    </ligand>
</feature>
<dbReference type="HAMAP" id="MF_00456">
    <property type="entry name" value="ProB"/>
    <property type="match status" value="1"/>
</dbReference>
<gene>
    <name evidence="8" type="primary">proB</name>
    <name evidence="10" type="ORF">A2538_00405</name>
</gene>
<comment type="catalytic activity">
    <reaction evidence="8">
        <text>L-glutamate + ATP = L-glutamyl 5-phosphate + ADP</text>
        <dbReference type="Rhea" id="RHEA:14877"/>
        <dbReference type="ChEBI" id="CHEBI:29985"/>
        <dbReference type="ChEBI" id="CHEBI:30616"/>
        <dbReference type="ChEBI" id="CHEBI:58274"/>
        <dbReference type="ChEBI" id="CHEBI:456216"/>
        <dbReference type="EC" id="2.7.2.11"/>
    </reaction>
</comment>
<dbReference type="Gene3D" id="3.40.1160.10">
    <property type="entry name" value="Acetylglutamate kinase-like"/>
    <property type="match status" value="1"/>
</dbReference>
<dbReference type="PROSITE" id="PS50890">
    <property type="entry name" value="PUA"/>
    <property type="match status" value="1"/>
</dbReference>
<dbReference type="InterPro" id="IPR001057">
    <property type="entry name" value="Glu/AcGlu_kinase"/>
</dbReference>
<comment type="similarity">
    <text evidence="8">Belongs to the glutamate 5-kinase family.</text>
</comment>
<dbReference type="InterPro" id="IPR002478">
    <property type="entry name" value="PUA"/>
</dbReference>
<dbReference type="CDD" id="cd21157">
    <property type="entry name" value="PUA_G5K"/>
    <property type="match status" value="1"/>
</dbReference>
<evidence type="ECO:0000256" key="4">
    <source>
        <dbReference type="ARBA" id="ARBA00022679"/>
    </source>
</evidence>
<organism evidence="10 11">
    <name type="scientific">Candidatus Magasanikbacteria bacterium RIFOXYD2_FULL_41_14</name>
    <dbReference type="NCBI Taxonomy" id="1798709"/>
    <lineage>
        <taxon>Bacteria</taxon>
        <taxon>Candidatus Magasanikiibacteriota</taxon>
    </lineage>
</organism>
<dbReference type="InterPro" id="IPR011529">
    <property type="entry name" value="Glu_5kinase"/>
</dbReference>
<dbReference type="Pfam" id="PF01472">
    <property type="entry name" value="PUA"/>
    <property type="match status" value="1"/>
</dbReference>
<dbReference type="Pfam" id="PF00696">
    <property type="entry name" value="AA_kinase"/>
    <property type="match status" value="1"/>
</dbReference>
<dbReference type="InterPro" id="IPR036974">
    <property type="entry name" value="PUA_sf"/>
</dbReference>
<dbReference type="AlphaFoldDB" id="A0A1F6PFA0"/>
<feature type="binding site" evidence="8">
    <location>
        <position position="142"/>
    </location>
    <ligand>
        <name>substrate</name>
    </ligand>
</feature>
<dbReference type="PANTHER" id="PTHR43654:SF1">
    <property type="entry name" value="ISOPENTENYL PHOSPHATE KINASE"/>
    <property type="match status" value="1"/>
</dbReference>
<evidence type="ECO:0000256" key="1">
    <source>
        <dbReference type="ARBA" id="ARBA00022490"/>
    </source>
</evidence>
<dbReference type="InterPro" id="IPR005715">
    <property type="entry name" value="Glu_5kinase/COase_Synthase"/>
</dbReference>
<dbReference type="GO" id="GO:0004349">
    <property type="term" value="F:glutamate 5-kinase activity"/>
    <property type="evidence" value="ECO:0007669"/>
    <property type="project" value="UniProtKB-UniRule"/>
</dbReference>
<dbReference type="GO" id="GO:0003723">
    <property type="term" value="F:RNA binding"/>
    <property type="evidence" value="ECO:0007669"/>
    <property type="project" value="InterPro"/>
</dbReference>
<keyword evidence="2 8" id="KW-0028">Amino-acid biosynthesis</keyword>
<keyword evidence="1 8" id="KW-0963">Cytoplasm</keyword>
<name>A0A1F6PFA0_9BACT</name>
<feature type="binding site" evidence="8">
    <location>
        <position position="7"/>
    </location>
    <ligand>
        <name>ATP</name>
        <dbReference type="ChEBI" id="CHEBI:30616"/>
    </ligand>
</feature>
<dbReference type="GO" id="GO:0055129">
    <property type="term" value="P:L-proline biosynthetic process"/>
    <property type="evidence" value="ECO:0007669"/>
    <property type="project" value="UniProtKB-UniRule"/>
</dbReference>
<dbReference type="InterPro" id="IPR036393">
    <property type="entry name" value="AceGlu_kinase-like_sf"/>
</dbReference>
<dbReference type="Proteomes" id="UP000178254">
    <property type="component" value="Unassembled WGS sequence"/>
</dbReference>
<dbReference type="PRINTS" id="PR00474">
    <property type="entry name" value="GLU5KINASE"/>
</dbReference>
<dbReference type="PIRSF" id="PIRSF000729">
    <property type="entry name" value="GK"/>
    <property type="match status" value="1"/>
</dbReference>
<keyword evidence="3 8" id="KW-0641">Proline biosynthesis</keyword>
<evidence type="ECO:0000313" key="11">
    <source>
        <dbReference type="Proteomes" id="UP000178254"/>
    </source>
</evidence>
<dbReference type="NCBIfam" id="TIGR01027">
    <property type="entry name" value="proB"/>
    <property type="match status" value="1"/>
</dbReference>
<keyword evidence="6 8" id="KW-0418">Kinase</keyword>
<dbReference type="UniPathway" id="UPA00098">
    <property type="reaction ID" value="UER00359"/>
</dbReference>
<dbReference type="SMART" id="SM00359">
    <property type="entry name" value="PUA"/>
    <property type="match status" value="1"/>
</dbReference>
<comment type="pathway">
    <text evidence="8">Amino-acid biosynthesis; L-proline biosynthesis; L-glutamate 5-semialdehyde from L-glutamate: step 1/2.</text>
</comment>
<dbReference type="EMBL" id="MFRE01000007">
    <property type="protein sequence ID" value="OGH94604.1"/>
    <property type="molecule type" value="Genomic_DNA"/>
</dbReference>
<keyword evidence="4 8" id="KW-0808">Transferase</keyword>
<feature type="domain" description="PUA" evidence="9">
    <location>
        <begin position="271"/>
        <end position="345"/>
    </location>
</feature>
<sequence>MQKIIIKIGTKSLLNSDSCLDNLVVRNLAREIKKQIANGNQVAVITSGAVAQGKFLSQDKKLDKRGLAALGQADLIASYVKEFSGEGLLVAQILLSKNDILNKDTYNTLRETVVKLMSAGIVPIINENDILSKNTTVSFQDNDGLAVVVALAIDAKLVINLSHVDGLYDKNPDINKDAKLIDKVQNVGKELMLQCDRGMSQEGSGGMLGKLRAMRMGSAFGITMVLTNGKKEGVVEKAVAGEPVGTLFLPHPDAKFKARDCWIVSAKISSGSVVVDKGAATALRKSKSLLAVGVKKIYGTFAEGEVIDILDLDGDQLAVGIVKLNYQDLQKMISGKVKSYDQEVAHANDLIIL</sequence>
<evidence type="ECO:0000256" key="7">
    <source>
        <dbReference type="ARBA" id="ARBA00022840"/>
    </source>
</evidence>
<accession>A0A1F6PFA0</accession>
<evidence type="ECO:0000256" key="2">
    <source>
        <dbReference type="ARBA" id="ARBA00022605"/>
    </source>
</evidence>
<comment type="function">
    <text evidence="8">Catalyzes the transfer of a phosphate group to glutamate to form L-glutamate 5-phosphate.</text>
</comment>